<dbReference type="EMBL" id="CP159872">
    <property type="protein sequence ID" value="XCM78847.1"/>
    <property type="molecule type" value="Genomic_DNA"/>
</dbReference>
<dbReference type="PANTHER" id="PTHR40758:SF1">
    <property type="entry name" value="CONSERVED PROTEIN"/>
    <property type="match status" value="1"/>
</dbReference>
<dbReference type="GO" id="GO:0005886">
    <property type="term" value="C:plasma membrane"/>
    <property type="evidence" value="ECO:0007669"/>
    <property type="project" value="TreeGrafter"/>
</dbReference>
<dbReference type="SUPFAM" id="SSF109854">
    <property type="entry name" value="DinB/YfiT-like putative metalloenzymes"/>
    <property type="match status" value="1"/>
</dbReference>
<dbReference type="InterPro" id="IPR010872">
    <property type="entry name" value="MDMPI_C-term_domain"/>
</dbReference>
<evidence type="ECO:0000259" key="1">
    <source>
        <dbReference type="Pfam" id="PF07398"/>
    </source>
</evidence>
<dbReference type="Pfam" id="PF11716">
    <property type="entry name" value="MDMPI_N"/>
    <property type="match status" value="1"/>
</dbReference>
<dbReference type="InterPro" id="IPR024344">
    <property type="entry name" value="MDMPI_metal-binding"/>
</dbReference>
<dbReference type="KEGG" id="kcm:ABWK59_07820"/>
<dbReference type="RefSeq" id="WP_354639057.1">
    <property type="nucleotide sequence ID" value="NZ_CP159872.1"/>
</dbReference>
<proteinExistence type="predicted"/>
<dbReference type="AlphaFoldDB" id="A0AAU8JSP3"/>
<dbReference type="InterPro" id="IPR017517">
    <property type="entry name" value="Maleyloyr_isom"/>
</dbReference>
<feature type="domain" description="MDMPI C-terminal" evidence="1">
    <location>
        <begin position="149"/>
        <end position="242"/>
    </location>
</feature>
<feature type="domain" description="Mycothiol-dependent maleylpyruvate isomerase metal-binding" evidence="2">
    <location>
        <begin position="8"/>
        <end position="134"/>
    </location>
</feature>
<reference evidence="3" key="1">
    <citation type="submission" date="2024-06" db="EMBL/GenBank/DDBJ databases">
        <title>The genome sequences of Kitasatospora sp. strain HUAS MG31.</title>
        <authorList>
            <person name="Mo P."/>
        </authorList>
    </citation>
    <scope>NUCLEOTIDE SEQUENCE</scope>
    <source>
        <strain evidence="3">HUAS MG31</strain>
    </source>
</reference>
<name>A0AAU8JSP3_9ACTN</name>
<evidence type="ECO:0000259" key="2">
    <source>
        <dbReference type="Pfam" id="PF11716"/>
    </source>
</evidence>
<keyword evidence="3" id="KW-0413">Isomerase</keyword>
<protein>
    <submittedName>
        <fullName evidence="3">Maleylpyruvate isomerase family mycothiol-dependent enzyme</fullName>
    </submittedName>
</protein>
<dbReference type="NCBIfam" id="TIGR03083">
    <property type="entry name" value="maleylpyruvate isomerase family mycothiol-dependent enzyme"/>
    <property type="match status" value="1"/>
</dbReference>
<dbReference type="Pfam" id="PF07398">
    <property type="entry name" value="MDMPI_C"/>
    <property type="match status" value="1"/>
</dbReference>
<dbReference type="InterPro" id="IPR034660">
    <property type="entry name" value="DinB/YfiT-like"/>
</dbReference>
<accession>A0AAU8JSP3</accession>
<gene>
    <name evidence="3" type="ORF">ABWK59_07820</name>
</gene>
<dbReference type="PANTHER" id="PTHR40758">
    <property type="entry name" value="CONSERVED PROTEIN"/>
    <property type="match status" value="1"/>
</dbReference>
<evidence type="ECO:0000313" key="3">
    <source>
        <dbReference type="EMBL" id="XCM78847.1"/>
    </source>
</evidence>
<organism evidence="3">
    <name type="scientific">Kitasatospora camelliae</name>
    <dbReference type="NCBI Taxonomy" id="3156397"/>
    <lineage>
        <taxon>Bacteria</taxon>
        <taxon>Bacillati</taxon>
        <taxon>Actinomycetota</taxon>
        <taxon>Actinomycetes</taxon>
        <taxon>Kitasatosporales</taxon>
        <taxon>Streptomycetaceae</taxon>
        <taxon>Kitasatospora</taxon>
    </lineage>
</organism>
<dbReference type="GO" id="GO:0046872">
    <property type="term" value="F:metal ion binding"/>
    <property type="evidence" value="ECO:0007669"/>
    <property type="project" value="InterPro"/>
</dbReference>
<sequence>MKISEHLDALRRDGLLLADAADRTALDAPVPSCPEWRLRDLVLHTGQVHRWATAYVVDGHRQPLDAAGQKAAWGPEPADAELVGWFREGHGRLVAALEAAPEDLDCWSFLPAPSPLAFWARRQAHETAVHRIDAELAAGRQPTPVDAGLAEDGIDELLGGFMVRPGARVRSDAVRTLLVRPQDRPGAGWLVTVSREPLAVERTTGADADCTVTGTAHDLYLLLWNRVPATHATVTGDPAVLDLWRTTAHIRWS</sequence>
<dbReference type="GO" id="GO:0016853">
    <property type="term" value="F:isomerase activity"/>
    <property type="evidence" value="ECO:0007669"/>
    <property type="project" value="UniProtKB-KW"/>
</dbReference>